<evidence type="ECO:0000313" key="1">
    <source>
        <dbReference type="EMBL" id="WUV49507.1"/>
    </source>
</evidence>
<evidence type="ECO:0000313" key="2">
    <source>
        <dbReference type="Proteomes" id="UP001432062"/>
    </source>
</evidence>
<gene>
    <name evidence="1" type="ORF">OG563_15630</name>
</gene>
<name>A0ABZ1Z5W8_9NOCA</name>
<dbReference type="RefSeq" id="WP_329414081.1">
    <property type="nucleotide sequence ID" value="NZ_CP109441.1"/>
</dbReference>
<dbReference type="EMBL" id="CP109441">
    <property type="protein sequence ID" value="WUV49507.1"/>
    <property type="molecule type" value="Genomic_DNA"/>
</dbReference>
<keyword evidence="2" id="KW-1185">Reference proteome</keyword>
<proteinExistence type="predicted"/>
<accession>A0ABZ1Z5W8</accession>
<dbReference type="Proteomes" id="UP001432062">
    <property type="component" value="Chromosome"/>
</dbReference>
<protein>
    <submittedName>
        <fullName evidence="1">Uncharacterized protein</fullName>
    </submittedName>
</protein>
<organism evidence="1 2">
    <name type="scientific">Nocardia vinacea</name>
    <dbReference type="NCBI Taxonomy" id="96468"/>
    <lineage>
        <taxon>Bacteria</taxon>
        <taxon>Bacillati</taxon>
        <taxon>Actinomycetota</taxon>
        <taxon>Actinomycetes</taxon>
        <taxon>Mycobacteriales</taxon>
        <taxon>Nocardiaceae</taxon>
        <taxon>Nocardia</taxon>
    </lineage>
</organism>
<reference evidence="1" key="1">
    <citation type="submission" date="2022-10" db="EMBL/GenBank/DDBJ databases">
        <title>The complete genomes of actinobacterial strains from the NBC collection.</title>
        <authorList>
            <person name="Joergensen T.S."/>
            <person name="Alvarez Arevalo M."/>
            <person name="Sterndorff E.B."/>
            <person name="Faurdal D."/>
            <person name="Vuksanovic O."/>
            <person name="Mourched A.-S."/>
            <person name="Charusanti P."/>
            <person name="Shaw S."/>
            <person name="Blin K."/>
            <person name="Weber T."/>
        </authorList>
    </citation>
    <scope>NUCLEOTIDE SEQUENCE</scope>
    <source>
        <strain evidence="1">NBC_01482</strain>
    </source>
</reference>
<sequence>MNSSAISASGLRKAYGDKAFPDGTDALSYGVRYFPVTWNKG</sequence>